<proteinExistence type="predicted"/>
<dbReference type="SMART" id="SM00332">
    <property type="entry name" value="PP2Cc"/>
    <property type="match status" value="1"/>
</dbReference>
<dbReference type="STRING" id="1616788.AR543_17405"/>
<dbReference type="Gene3D" id="3.60.40.10">
    <property type="entry name" value="PPM-type phosphatase domain"/>
    <property type="match status" value="1"/>
</dbReference>
<reference evidence="2 3" key="2">
    <citation type="journal article" date="2016" name="Int. J. Syst. Evol. Microbiol.">
        <title>Paenibacillus bovis sp. nov., isolated from raw yak (Bos grunniens) milk.</title>
        <authorList>
            <person name="Gao C."/>
            <person name="Han J."/>
            <person name="Liu Z."/>
            <person name="Xu X."/>
            <person name="Hang F."/>
            <person name="Wu Z."/>
        </authorList>
    </citation>
    <scope>NUCLEOTIDE SEQUENCE [LARGE SCALE GENOMIC DNA]</scope>
    <source>
        <strain evidence="2 3">BD3526</strain>
    </source>
</reference>
<dbReference type="CDD" id="cd00143">
    <property type="entry name" value="PP2Cc"/>
    <property type="match status" value="1"/>
</dbReference>
<dbReference type="EMBL" id="CP013023">
    <property type="protein sequence ID" value="ANF97607.1"/>
    <property type="molecule type" value="Genomic_DNA"/>
</dbReference>
<accession>A0A172ZK20</accession>
<evidence type="ECO:0000313" key="2">
    <source>
        <dbReference type="EMBL" id="ANF97607.1"/>
    </source>
</evidence>
<dbReference type="OrthoDB" id="9801841at2"/>
<evidence type="ECO:0000259" key="1">
    <source>
        <dbReference type="PROSITE" id="PS51746"/>
    </source>
</evidence>
<dbReference type="RefSeq" id="WP_060535707.1">
    <property type="nucleotide sequence ID" value="NZ_CP013023.1"/>
</dbReference>
<dbReference type="PROSITE" id="PS51746">
    <property type="entry name" value="PPM_2"/>
    <property type="match status" value="1"/>
</dbReference>
<dbReference type="InterPro" id="IPR001932">
    <property type="entry name" value="PPM-type_phosphatase-like_dom"/>
</dbReference>
<dbReference type="NCBIfam" id="NF033484">
    <property type="entry name" value="Stp1_PP2C_phos"/>
    <property type="match status" value="1"/>
</dbReference>
<dbReference type="Pfam" id="PF13672">
    <property type="entry name" value="PP2C_2"/>
    <property type="match status" value="1"/>
</dbReference>
<evidence type="ECO:0000313" key="3">
    <source>
        <dbReference type="Proteomes" id="UP000078148"/>
    </source>
</evidence>
<dbReference type="AlphaFoldDB" id="A0A172ZK20"/>
<dbReference type="SMART" id="SM00331">
    <property type="entry name" value="PP2C_SIG"/>
    <property type="match status" value="1"/>
</dbReference>
<dbReference type="Proteomes" id="UP000078148">
    <property type="component" value="Chromosome"/>
</dbReference>
<dbReference type="InterPro" id="IPR036457">
    <property type="entry name" value="PPM-type-like_dom_sf"/>
</dbReference>
<dbReference type="SUPFAM" id="SSF81606">
    <property type="entry name" value="PP2C-like"/>
    <property type="match status" value="1"/>
</dbReference>
<keyword evidence="3" id="KW-1185">Reference proteome</keyword>
<feature type="domain" description="PPM-type phosphatase" evidence="1">
    <location>
        <begin position="3"/>
        <end position="243"/>
    </location>
</feature>
<name>A0A172ZK20_9BACL</name>
<organism evidence="2 3">
    <name type="scientific">Paenibacillus bovis</name>
    <dbReference type="NCBI Taxonomy" id="1616788"/>
    <lineage>
        <taxon>Bacteria</taxon>
        <taxon>Bacillati</taxon>
        <taxon>Bacillota</taxon>
        <taxon>Bacilli</taxon>
        <taxon>Bacillales</taxon>
        <taxon>Paenibacillaceae</taxon>
        <taxon>Paenibacillus</taxon>
    </lineage>
</organism>
<protein>
    <submittedName>
        <fullName evidence="2">Serine/threonine protein phosphatase</fullName>
    </submittedName>
</protein>
<dbReference type="InterPro" id="IPR015655">
    <property type="entry name" value="PP2C"/>
</dbReference>
<dbReference type="GO" id="GO:0004722">
    <property type="term" value="F:protein serine/threonine phosphatase activity"/>
    <property type="evidence" value="ECO:0007669"/>
    <property type="project" value="InterPro"/>
</dbReference>
<gene>
    <name evidence="2" type="ORF">AR543_17405</name>
</gene>
<sequence>MIRAAQLSDKGRVRQVNEDSVWIGSIQEEYTLGIVADGMGGHRAGDTASQLAVQTVVSDLQGLEAGLSAEACRAALHDAILHANDIVFHMAKTNSDYYNMGTTIVAALLRGNQGIIGHIGDSRAYLVGEDELRLLTQDHSLVNELLKTGQISQEEAAAHPRRNVLTRALGTDSEVSVELDDIQLSAGEVLLLCSDGLTNMITGDQIETVALAGIPLEDRAKHLVALALEAGGEDNITVALFEINDTAPRSDTKGWTS</sequence>
<dbReference type="KEGG" id="pbv:AR543_17405"/>
<reference evidence="3" key="1">
    <citation type="submission" date="2015-10" db="EMBL/GenBank/DDBJ databases">
        <title>Genome of Paenibacillus bovis sp. nov.</title>
        <authorList>
            <person name="Wu Z."/>
            <person name="Gao C."/>
            <person name="Liu Z."/>
            <person name="Zheng H."/>
        </authorList>
    </citation>
    <scope>NUCLEOTIDE SEQUENCE [LARGE SCALE GENOMIC DNA]</scope>
    <source>
        <strain evidence="3">BD3526</strain>
    </source>
</reference>
<dbReference type="PANTHER" id="PTHR47992">
    <property type="entry name" value="PROTEIN PHOSPHATASE"/>
    <property type="match status" value="1"/>
</dbReference>